<name>A0A0K2T097_LEPSM</name>
<keyword evidence="7" id="KW-0931">ER-Golgi transport</keyword>
<reference evidence="16" key="1">
    <citation type="submission" date="2014-05" db="EMBL/GenBank/DDBJ databases">
        <authorList>
            <person name="Chronopoulou M."/>
        </authorList>
    </citation>
    <scope>NUCLEOTIDE SEQUENCE</scope>
    <source>
        <tissue evidence="16">Whole organism</tissue>
    </source>
</reference>
<dbReference type="NCBIfam" id="TIGR00231">
    <property type="entry name" value="small_GTP"/>
    <property type="match status" value="1"/>
</dbReference>
<comment type="catalytic activity">
    <reaction evidence="12">
        <text>GTP + H2O = GDP + phosphate + H(+)</text>
        <dbReference type="Rhea" id="RHEA:19669"/>
        <dbReference type="ChEBI" id="CHEBI:15377"/>
        <dbReference type="ChEBI" id="CHEBI:15378"/>
        <dbReference type="ChEBI" id="CHEBI:37565"/>
        <dbReference type="ChEBI" id="CHEBI:43474"/>
        <dbReference type="ChEBI" id="CHEBI:58189"/>
        <dbReference type="EC" id="3.6.5.2"/>
    </reaction>
</comment>
<feature type="binding site" evidence="13">
    <location>
        <begin position="24"/>
        <end position="31"/>
    </location>
    <ligand>
        <name>GTP</name>
        <dbReference type="ChEBI" id="CHEBI:37565"/>
    </ligand>
</feature>
<dbReference type="GO" id="GO:0005525">
    <property type="term" value="F:GTP binding"/>
    <property type="evidence" value="ECO:0007669"/>
    <property type="project" value="UniProtKB-KW"/>
</dbReference>
<dbReference type="Pfam" id="PF00025">
    <property type="entry name" value="Arf"/>
    <property type="match status" value="1"/>
</dbReference>
<keyword evidence="14" id="KW-0479">Metal-binding</keyword>
<dbReference type="PROSITE" id="PS51417">
    <property type="entry name" value="ARF"/>
    <property type="match status" value="1"/>
</dbReference>
<evidence type="ECO:0000256" key="2">
    <source>
        <dbReference type="ARBA" id="ARBA00010290"/>
    </source>
</evidence>
<evidence type="ECO:0000256" key="13">
    <source>
        <dbReference type="PIRSR" id="PIRSR606689-1"/>
    </source>
</evidence>
<accession>A0A0K2T097</accession>
<sequence length="181" mass="20917">MGLSSSSLFCRLFGKKQIRVLMAGLEFAGKTTILYKLKLGKIVETNRTLGYNVETVEYKNICFTIWDVCNRDYFRPIWRHYFEDTQGVIIFVLDSNNREFISEAREELQKILQEDVFRDAQLLVLANKQDLPEAMNVSELTDKMGLNDLKRRTWHIQATSAIQGNGLVEGLNWLSDELSKS</sequence>
<evidence type="ECO:0000256" key="12">
    <source>
        <dbReference type="ARBA" id="ARBA00048098"/>
    </source>
</evidence>
<gene>
    <name evidence="16" type="primary">arf4</name>
</gene>
<evidence type="ECO:0000256" key="6">
    <source>
        <dbReference type="ARBA" id="ARBA00022741"/>
    </source>
</evidence>
<dbReference type="Gene3D" id="3.40.50.300">
    <property type="entry name" value="P-loop containing nucleotide triphosphate hydrolases"/>
    <property type="match status" value="1"/>
</dbReference>
<keyword evidence="14" id="KW-0460">Magnesium</keyword>
<evidence type="ECO:0000256" key="3">
    <source>
        <dbReference type="ARBA" id="ARBA00011984"/>
    </source>
</evidence>
<dbReference type="GO" id="GO:0051649">
    <property type="term" value="P:establishment of localization in cell"/>
    <property type="evidence" value="ECO:0007669"/>
    <property type="project" value="UniProtKB-ARBA"/>
</dbReference>
<evidence type="ECO:0000256" key="5">
    <source>
        <dbReference type="ARBA" id="ARBA00022707"/>
    </source>
</evidence>
<feature type="binding site" evidence="14">
    <location>
        <position position="31"/>
    </location>
    <ligand>
        <name>Mg(2+)</name>
        <dbReference type="ChEBI" id="CHEBI:18420"/>
    </ligand>
</feature>
<dbReference type="OrthoDB" id="2011769at2759"/>
<dbReference type="PANTHER" id="PTHR11711">
    <property type="entry name" value="ADP RIBOSYLATION FACTOR-RELATED"/>
    <property type="match status" value="1"/>
</dbReference>
<dbReference type="EMBL" id="HACA01002072">
    <property type="protein sequence ID" value="CDW19433.1"/>
    <property type="molecule type" value="Transcribed_RNA"/>
</dbReference>
<keyword evidence="10 13" id="KW-0342">GTP-binding</keyword>
<dbReference type="GO" id="GO:0016192">
    <property type="term" value="P:vesicle-mediated transport"/>
    <property type="evidence" value="ECO:0007669"/>
    <property type="project" value="UniProtKB-KW"/>
</dbReference>
<evidence type="ECO:0000256" key="11">
    <source>
        <dbReference type="ARBA" id="ARBA00023288"/>
    </source>
</evidence>
<comment type="subcellular location">
    <subcellularLocation>
        <location evidence="1">Golgi apparatus membrane</location>
        <topology evidence="1">Lipid-anchor</topology>
        <orientation evidence="1">Cytoplasmic side</orientation>
    </subcellularLocation>
</comment>
<dbReference type="FunFam" id="3.40.50.300:FF:003500">
    <property type="entry name" value="ADP-ribosylation factor 1"/>
    <property type="match status" value="1"/>
</dbReference>
<dbReference type="InterPro" id="IPR006689">
    <property type="entry name" value="Small_GTPase_ARF/SAR"/>
</dbReference>
<evidence type="ECO:0000256" key="1">
    <source>
        <dbReference type="ARBA" id="ARBA00004444"/>
    </source>
</evidence>
<proteinExistence type="inferred from homology"/>
<keyword evidence="6 13" id="KW-0547">Nucleotide-binding</keyword>
<keyword evidence="9" id="KW-0333">Golgi apparatus</keyword>
<evidence type="ECO:0000256" key="8">
    <source>
        <dbReference type="ARBA" id="ARBA00022927"/>
    </source>
</evidence>
<evidence type="ECO:0000256" key="14">
    <source>
        <dbReference type="PIRSR" id="PIRSR606689-2"/>
    </source>
</evidence>
<protein>
    <recommendedName>
        <fullName evidence="3">small monomeric GTPase</fullName>
        <ecNumber evidence="3">3.6.5.2</ecNumber>
    </recommendedName>
</protein>
<dbReference type="EC" id="3.6.5.2" evidence="3"/>
<dbReference type="GO" id="GO:0015031">
    <property type="term" value="P:protein transport"/>
    <property type="evidence" value="ECO:0007669"/>
    <property type="project" value="UniProtKB-KW"/>
</dbReference>
<comment type="similarity">
    <text evidence="2 15">Belongs to the small GTPase superfamily. Arf family.</text>
</comment>
<keyword evidence="5" id="KW-0519">Myristate</keyword>
<dbReference type="SUPFAM" id="SSF52540">
    <property type="entry name" value="P-loop containing nucleoside triphosphate hydrolases"/>
    <property type="match status" value="1"/>
</dbReference>
<evidence type="ECO:0000256" key="4">
    <source>
        <dbReference type="ARBA" id="ARBA00022448"/>
    </source>
</evidence>
<evidence type="ECO:0000256" key="15">
    <source>
        <dbReference type="RuleBase" id="RU003925"/>
    </source>
</evidence>
<evidence type="ECO:0000256" key="9">
    <source>
        <dbReference type="ARBA" id="ARBA00023034"/>
    </source>
</evidence>
<dbReference type="InterPro" id="IPR005225">
    <property type="entry name" value="Small_GTP-bd"/>
</dbReference>
<organism evidence="16">
    <name type="scientific">Lepeophtheirus salmonis</name>
    <name type="common">Salmon louse</name>
    <name type="synonym">Caligus salmonis</name>
    <dbReference type="NCBI Taxonomy" id="72036"/>
    <lineage>
        <taxon>Eukaryota</taxon>
        <taxon>Metazoa</taxon>
        <taxon>Ecdysozoa</taxon>
        <taxon>Arthropoda</taxon>
        <taxon>Crustacea</taxon>
        <taxon>Multicrustacea</taxon>
        <taxon>Hexanauplia</taxon>
        <taxon>Copepoda</taxon>
        <taxon>Siphonostomatoida</taxon>
        <taxon>Caligidae</taxon>
        <taxon>Lepeophtheirus</taxon>
    </lineage>
</organism>
<dbReference type="GO" id="GO:0000139">
    <property type="term" value="C:Golgi membrane"/>
    <property type="evidence" value="ECO:0007669"/>
    <property type="project" value="UniProtKB-SubCell"/>
</dbReference>
<keyword evidence="11" id="KW-0449">Lipoprotein</keyword>
<dbReference type="SMART" id="SM00177">
    <property type="entry name" value="ARF"/>
    <property type="match status" value="1"/>
</dbReference>
<feature type="binding site" evidence="13">
    <location>
        <begin position="127"/>
        <end position="130"/>
    </location>
    <ligand>
        <name>GTP</name>
        <dbReference type="ChEBI" id="CHEBI:37565"/>
    </ligand>
</feature>
<dbReference type="InterPro" id="IPR027417">
    <property type="entry name" value="P-loop_NTPase"/>
</dbReference>
<keyword evidence="4" id="KW-0813">Transport</keyword>
<keyword evidence="8" id="KW-0653">Protein transport</keyword>
<dbReference type="InterPro" id="IPR024156">
    <property type="entry name" value="Small_GTPase_ARF"/>
</dbReference>
<dbReference type="SMART" id="SM00178">
    <property type="entry name" value="SAR"/>
    <property type="match status" value="1"/>
</dbReference>
<evidence type="ECO:0000313" key="16">
    <source>
        <dbReference type="EMBL" id="CDW19433.1"/>
    </source>
</evidence>
<evidence type="ECO:0000256" key="10">
    <source>
        <dbReference type="ARBA" id="ARBA00023134"/>
    </source>
</evidence>
<dbReference type="PRINTS" id="PR00328">
    <property type="entry name" value="SAR1GTPBP"/>
</dbReference>
<dbReference type="AlphaFoldDB" id="A0A0K2T097"/>
<feature type="binding site" evidence="14">
    <location>
        <position position="48"/>
    </location>
    <ligand>
        <name>Mg(2+)</name>
        <dbReference type="ChEBI" id="CHEBI:18420"/>
    </ligand>
</feature>
<dbReference type="GO" id="GO:0046872">
    <property type="term" value="F:metal ion binding"/>
    <property type="evidence" value="ECO:0007669"/>
    <property type="project" value="UniProtKB-KW"/>
</dbReference>
<dbReference type="GO" id="GO:0003925">
    <property type="term" value="F:G protein activity"/>
    <property type="evidence" value="ECO:0007669"/>
    <property type="project" value="UniProtKB-EC"/>
</dbReference>
<evidence type="ECO:0000256" key="7">
    <source>
        <dbReference type="ARBA" id="ARBA00022892"/>
    </source>
</evidence>